<keyword evidence="1" id="KW-1133">Transmembrane helix</keyword>
<feature type="transmembrane region" description="Helical" evidence="1">
    <location>
        <begin position="163"/>
        <end position="182"/>
    </location>
</feature>
<reference evidence="2 3" key="1">
    <citation type="submission" date="2024-08" db="EMBL/GenBank/DDBJ databases">
        <authorList>
            <person name="Ishaq N."/>
        </authorList>
    </citation>
    <scope>NUCLEOTIDE SEQUENCE [LARGE SCALE GENOMIC DNA]</scope>
    <source>
        <strain evidence="2 3">JCM 30400</strain>
    </source>
</reference>
<organism evidence="2 3">
    <name type="scientific">Microbulbifer echini</name>
    <dbReference type="NCBI Taxonomy" id="1529067"/>
    <lineage>
        <taxon>Bacteria</taxon>
        <taxon>Pseudomonadati</taxon>
        <taxon>Pseudomonadota</taxon>
        <taxon>Gammaproteobacteria</taxon>
        <taxon>Cellvibrionales</taxon>
        <taxon>Microbulbiferaceae</taxon>
        <taxon>Microbulbifer</taxon>
    </lineage>
</organism>
<keyword evidence="3" id="KW-1185">Reference proteome</keyword>
<dbReference type="Proteomes" id="UP001569414">
    <property type="component" value="Unassembled WGS sequence"/>
</dbReference>
<dbReference type="EMBL" id="JBGMEL010000003">
    <property type="protein sequence ID" value="MFA0789693.1"/>
    <property type="molecule type" value="Genomic_DNA"/>
</dbReference>
<name>A0ABV4NKW3_9GAMM</name>
<feature type="transmembrane region" description="Helical" evidence="1">
    <location>
        <begin position="194"/>
        <end position="213"/>
    </location>
</feature>
<feature type="transmembrane region" description="Helical" evidence="1">
    <location>
        <begin position="15"/>
        <end position="36"/>
    </location>
</feature>
<evidence type="ECO:0000313" key="3">
    <source>
        <dbReference type="Proteomes" id="UP001569414"/>
    </source>
</evidence>
<feature type="transmembrane region" description="Helical" evidence="1">
    <location>
        <begin position="48"/>
        <end position="71"/>
    </location>
</feature>
<keyword evidence="1" id="KW-0812">Transmembrane</keyword>
<evidence type="ECO:0008006" key="4">
    <source>
        <dbReference type="Google" id="ProtNLM"/>
    </source>
</evidence>
<accession>A0ABV4NKW3</accession>
<feature type="transmembrane region" description="Helical" evidence="1">
    <location>
        <begin position="91"/>
        <end position="109"/>
    </location>
</feature>
<proteinExistence type="predicted"/>
<comment type="caution">
    <text evidence="2">The sequence shown here is derived from an EMBL/GenBank/DDBJ whole genome shotgun (WGS) entry which is preliminary data.</text>
</comment>
<keyword evidence="1" id="KW-0472">Membrane</keyword>
<feature type="transmembrane region" description="Helical" evidence="1">
    <location>
        <begin position="225"/>
        <end position="246"/>
    </location>
</feature>
<dbReference type="RefSeq" id="WP_371842681.1">
    <property type="nucleotide sequence ID" value="NZ_JBGMEL010000003.1"/>
</dbReference>
<protein>
    <recommendedName>
        <fullName evidence="4">DUF2306 domain-containing protein</fullName>
    </recommendedName>
</protein>
<feature type="transmembrane region" description="Helical" evidence="1">
    <location>
        <begin position="130"/>
        <end position="151"/>
    </location>
</feature>
<evidence type="ECO:0000313" key="2">
    <source>
        <dbReference type="EMBL" id="MFA0789693.1"/>
    </source>
</evidence>
<evidence type="ECO:0000256" key="1">
    <source>
        <dbReference type="SAM" id="Phobius"/>
    </source>
</evidence>
<sequence length="257" mass="29760">MHFLFETADGLKQLIQIHTFSAIILTILAIPLTLLMKKGSIYHRACGITSLLLAVIFSASAILMLFNSFLIPHLTADIPNYQIDAAYVYNTHPDLLLLGLISMFGYAMFSAYRIWPRIKHSKNNRITSNIIDWTLTLIAAWVAVFYFQVFLYDIGRHPSYANIYLTPAAIMLVFAAFDVYTFTFRPQISGNPWWALHMSKMLFAWITLIKGFLFRDFHLPLNKTVFHEVTSTLLWMATCILVYLIFRKRFDRLSTRK</sequence>
<gene>
    <name evidence="2" type="ORF">ACCI51_03985</name>
</gene>